<organism evidence="2 3">
    <name type="scientific">Achromobacter kerstersii</name>
    <dbReference type="NCBI Taxonomy" id="1353890"/>
    <lineage>
        <taxon>Bacteria</taxon>
        <taxon>Pseudomonadati</taxon>
        <taxon>Pseudomonadota</taxon>
        <taxon>Betaproteobacteria</taxon>
        <taxon>Burkholderiales</taxon>
        <taxon>Alcaligenaceae</taxon>
        <taxon>Achromobacter</taxon>
    </lineage>
</organism>
<gene>
    <name evidence="2" type="ORF">LMG3441_05585</name>
</gene>
<evidence type="ECO:0000256" key="1">
    <source>
        <dbReference type="SAM" id="SignalP"/>
    </source>
</evidence>
<dbReference type="RefSeq" id="WP_175171650.1">
    <property type="nucleotide sequence ID" value="NZ_CADIJQ010000013.1"/>
</dbReference>
<name>A0A6S7AS32_9BURK</name>
<dbReference type="EMBL" id="CADIJQ010000013">
    <property type="protein sequence ID" value="CAB3740535.1"/>
    <property type="molecule type" value="Genomic_DNA"/>
</dbReference>
<dbReference type="Proteomes" id="UP000494269">
    <property type="component" value="Unassembled WGS sequence"/>
</dbReference>
<reference evidence="2 3" key="1">
    <citation type="submission" date="2020-04" db="EMBL/GenBank/DDBJ databases">
        <authorList>
            <person name="De Canck E."/>
        </authorList>
    </citation>
    <scope>NUCLEOTIDE SEQUENCE [LARGE SCALE GENOMIC DNA]</scope>
    <source>
        <strain evidence="2 3">LMG 3441</strain>
    </source>
</reference>
<feature type="chain" id="PRO_5028854180" description="Protein GltF" evidence="1">
    <location>
        <begin position="28"/>
        <end position="240"/>
    </location>
</feature>
<sequence>MNYLARSPHALRCLFAASVLITATTQAAPSANLTVTGRLTPPSCDLTLDSDGQLDFGERPFNSLAPDGTKVGEKAIGLQVTCNGETRIGLRVVDNRASSKVPKADLNVNAWATPSSIITDDFIYGLGTVAGADDAQIPIGGYMFGFKDPDIMVNGSKASVIYSANLQTWRADIPSRHYLSPNFTYSFVIGAPGGGNGTPVPITSVNGALTVVPTINRSSALPTGTDIAFDGSATISLVYL</sequence>
<dbReference type="AlphaFoldDB" id="A0A6S7AS32"/>
<evidence type="ECO:0000313" key="2">
    <source>
        <dbReference type="EMBL" id="CAB3740535.1"/>
    </source>
</evidence>
<keyword evidence="3" id="KW-1185">Reference proteome</keyword>
<feature type="signal peptide" evidence="1">
    <location>
        <begin position="1"/>
        <end position="27"/>
    </location>
</feature>
<proteinExistence type="predicted"/>
<dbReference type="Pfam" id="PF06551">
    <property type="entry name" value="DUF1120"/>
    <property type="match status" value="1"/>
</dbReference>
<dbReference type="InterPro" id="IPR010546">
    <property type="entry name" value="DUF1120"/>
</dbReference>
<evidence type="ECO:0008006" key="4">
    <source>
        <dbReference type="Google" id="ProtNLM"/>
    </source>
</evidence>
<keyword evidence="1" id="KW-0732">Signal</keyword>
<protein>
    <recommendedName>
        <fullName evidence="4">Protein GltF</fullName>
    </recommendedName>
</protein>
<accession>A0A6S7AS32</accession>
<evidence type="ECO:0000313" key="3">
    <source>
        <dbReference type="Proteomes" id="UP000494269"/>
    </source>
</evidence>